<keyword evidence="12" id="KW-0624">Polysaccharide degradation</keyword>
<dbReference type="AlphaFoldDB" id="A0A0C9UDB7"/>
<evidence type="ECO:0000256" key="11">
    <source>
        <dbReference type="ARBA" id="ARBA00023277"/>
    </source>
</evidence>
<evidence type="ECO:0000256" key="12">
    <source>
        <dbReference type="ARBA" id="ARBA00023326"/>
    </source>
</evidence>
<evidence type="ECO:0000256" key="17">
    <source>
        <dbReference type="SAM" id="SignalP"/>
    </source>
</evidence>
<evidence type="ECO:0000256" key="13">
    <source>
        <dbReference type="ARBA" id="ARBA00044502"/>
    </source>
</evidence>
<comment type="catalytic activity">
    <reaction evidence="14">
        <text>[(1-&gt;4)-beta-D-glucosyl]n+m + reduced acceptor + O2 = 4-dehydro-beta-D-glucosyl-[(1-&gt;4)-beta-D-glucosyl]n-1 + [(1-&gt;4)-beta-D-glucosyl]m + acceptor + H2O.</text>
        <dbReference type="EC" id="1.14.99.56"/>
    </reaction>
</comment>
<evidence type="ECO:0000256" key="8">
    <source>
        <dbReference type="ARBA" id="ARBA00023008"/>
    </source>
</evidence>
<evidence type="ECO:0000256" key="4">
    <source>
        <dbReference type="ARBA" id="ARBA00022723"/>
    </source>
</evidence>
<evidence type="ECO:0000256" key="16">
    <source>
        <dbReference type="SAM" id="MobiDB-lite"/>
    </source>
</evidence>
<feature type="region of interest" description="Disordered" evidence="16">
    <location>
        <begin position="261"/>
        <end position="291"/>
    </location>
</feature>
<comment type="subcellular location">
    <subcellularLocation>
        <location evidence="2">Secreted</location>
    </subcellularLocation>
</comment>
<feature type="compositionally biased region" description="Polar residues" evidence="16">
    <location>
        <begin position="261"/>
        <end position="272"/>
    </location>
</feature>
<evidence type="ECO:0000256" key="7">
    <source>
        <dbReference type="ARBA" id="ARBA00023002"/>
    </source>
</evidence>
<evidence type="ECO:0000256" key="10">
    <source>
        <dbReference type="ARBA" id="ARBA00023157"/>
    </source>
</evidence>
<keyword evidence="4" id="KW-0479">Metal-binding</keyword>
<evidence type="ECO:0000256" key="1">
    <source>
        <dbReference type="ARBA" id="ARBA00001973"/>
    </source>
</evidence>
<dbReference type="InterPro" id="IPR049892">
    <property type="entry name" value="AA9"/>
</dbReference>
<dbReference type="Pfam" id="PF03443">
    <property type="entry name" value="AA9"/>
    <property type="match status" value="1"/>
</dbReference>
<gene>
    <name evidence="19" type="ORF">M422DRAFT_265472</name>
</gene>
<feature type="signal peptide" evidence="17">
    <location>
        <begin position="1"/>
        <end position="19"/>
    </location>
</feature>
<evidence type="ECO:0000256" key="14">
    <source>
        <dbReference type="ARBA" id="ARBA00045077"/>
    </source>
</evidence>
<dbReference type="GO" id="GO:0030245">
    <property type="term" value="P:cellulose catabolic process"/>
    <property type="evidence" value="ECO:0007669"/>
    <property type="project" value="UniProtKB-KW"/>
</dbReference>
<evidence type="ECO:0000256" key="5">
    <source>
        <dbReference type="ARBA" id="ARBA00022729"/>
    </source>
</evidence>
<name>A0A0C9UDB7_SPHS4</name>
<keyword evidence="8" id="KW-0186">Copper</keyword>
<evidence type="ECO:0000313" key="20">
    <source>
        <dbReference type="Proteomes" id="UP000054279"/>
    </source>
</evidence>
<feature type="compositionally biased region" description="Low complexity" evidence="16">
    <location>
        <begin position="273"/>
        <end position="291"/>
    </location>
</feature>
<keyword evidence="11" id="KW-0119">Carbohydrate metabolism</keyword>
<evidence type="ECO:0000256" key="2">
    <source>
        <dbReference type="ARBA" id="ARBA00004613"/>
    </source>
</evidence>
<dbReference type="Proteomes" id="UP000054279">
    <property type="component" value="Unassembled WGS sequence"/>
</dbReference>
<dbReference type="HOGENOM" id="CLU_031730_2_2_1"/>
<keyword evidence="3" id="KW-0964">Secreted</keyword>
<keyword evidence="20" id="KW-1185">Reference proteome</keyword>
<proteinExistence type="inferred from homology"/>
<dbReference type="GO" id="GO:0005576">
    <property type="term" value="C:extracellular region"/>
    <property type="evidence" value="ECO:0007669"/>
    <property type="project" value="UniProtKB-SubCell"/>
</dbReference>
<dbReference type="InterPro" id="IPR005103">
    <property type="entry name" value="AA9_LPMO"/>
</dbReference>
<dbReference type="OrthoDB" id="4849160at2759"/>
<accession>A0A0C9UDB7</accession>
<feature type="domain" description="Auxiliary Activity family 9 catalytic" evidence="18">
    <location>
        <begin position="20"/>
        <end position="216"/>
    </location>
</feature>
<keyword evidence="6" id="KW-0136">Cellulose degradation</keyword>
<reference evidence="19 20" key="1">
    <citation type="submission" date="2014-06" db="EMBL/GenBank/DDBJ databases">
        <title>Evolutionary Origins and Diversification of the Mycorrhizal Mutualists.</title>
        <authorList>
            <consortium name="DOE Joint Genome Institute"/>
            <consortium name="Mycorrhizal Genomics Consortium"/>
            <person name="Kohler A."/>
            <person name="Kuo A."/>
            <person name="Nagy L.G."/>
            <person name="Floudas D."/>
            <person name="Copeland A."/>
            <person name="Barry K.W."/>
            <person name="Cichocki N."/>
            <person name="Veneault-Fourrey C."/>
            <person name="LaButti K."/>
            <person name="Lindquist E.A."/>
            <person name="Lipzen A."/>
            <person name="Lundell T."/>
            <person name="Morin E."/>
            <person name="Murat C."/>
            <person name="Riley R."/>
            <person name="Ohm R."/>
            <person name="Sun H."/>
            <person name="Tunlid A."/>
            <person name="Henrissat B."/>
            <person name="Grigoriev I.V."/>
            <person name="Hibbett D.S."/>
            <person name="Martin F."/>
        </authorList>
    </citation>
    <scope>NUCLEOTIDE SEQUENCE [LARGE SCALE GENOMIC DNA]</scope>
    <source>
        <strain evidence="19 20">SS14</strain>
    </source>
</reference>
<protein>
    <recommendedName>
        <fullName evidence="15">lytic cellulose monooxygenase (C4-dehydrogenating)</fullName>
        <ecNumber evidence="15">1.14.99.56</ecNumber>
    </recommendedName>
</protein>
<evidence type="ECO:0000256" key="3">
    <source>
        <dbReference type="ARBA" id="ARBA00022525"/>
    </source>
</evidence>
<evidence type="ECO:0000256" key="6">
    <source>
        <dbReference type="ARBA" id="ARBA00023001"/>
    </source>
</evidence>
<sequence length="318" mass="32947">MIKYLSFALVASFIPSVLAHGWVSSVTVDGKVFRGPIPPDGEGSGTMPVTTTPMRSIATKGPVNVDGQACGSVSASPANQVIDVKPGDKMTFQWTDGAETWLHGVGPISFYIAKCGNTNGTNSSCENFSANDVANAEWFKIAQLGFKDEQKWFQADIQAGKPLTVQLPDGLAGEYLNVPAEIYPSCTQIRFSDSAPGKLVTSPTNGVKFPGAYKPDLSSNPGFQLSSNIVASAYVFPGPPLSNIAAGNEISLNSGTTNITGMNSNSTSGNGDASSASTSVGVSSSSAAGSLTSVPLGSIPTPIGKCKRRRFNAARPVN</sequence>
<feature type="chain" id="PRO_5002221021" description="lytic cellulose monooxygenase (C4-dehydrogenating)" evidence="17">
    <location>
        <begin position="20"/>
        <end position="318"/>
    </location>
</feature>
<dbReference type="GO" id="GO:0004497">
    <property type="term" value="F:monooxygenase activity"/>
    <property type="evidence" value="ECO:0007669"/>
    <property type="project" value="UniProtKB-KW"/>
</dbReference>
<keyword evidence="5 17" id="KW-0732">Signal</keyword>
<evidence type="ECO:0000256" key="9">
    <source>
        <dbReference type="ARBA" id="ARBA00023033"/>
    </source>
</evidence>
<keyword evidence="9 19" id="KW-0503">Monooxygenase</keyword>
<comment type="similarity">
    <text evidence="13">Belongs to the polysaccharide monooxygenase AA9 family.</text>
</comment>
<comment type="cofactor">
    <cofactor evidence="1">
        <name>Cu(2+)</name>
        <dbReference type="ChEBI" id="CHEBI:29036"/>
    </cofactor>
</comment>
<keyword evidence="10" id="KW-1015">Disulfide bond</keyword>
<keyword evidence="7" id="KW-0560">Oxidoreductase</keyword>
<dbReference type="GO" id="GO:0046872">
    <property type="term" value="F:metal ion binding"/>
    <property type="evidence" value="ECO:0007669"/>
    <property type="project" value="UniProtKB-KW"/>
</dbReference>
<organism evidence="19 20">
    <name type="scientific">Sphaerobolus stellatus (strain SS14)</name>
    <dbReference type="NCBI Taxonomy" id="990650"/>
    <lineage>
        <taxon>Eukaryota</taxon>
        <taxon>Fungi</taxon>
        <taxon>Dikarya</taxon>
        <taxon>Basidiomycota</taxon>
        <taxon>Agaricomycotina</taxon>
        <taxon>Agaricomycetes</taxon>
        <taxon>Phallomycetidae</taxon>
        <taxon>Geastrales</taxon>
        <taxon>Sphaerobolaceae</taxon>
        <taxon>Sphaerobolus</taxon>
    </lineage>
</organism>
<dbReference type="EMBL" id="KN837223">
    <property type="protein sequence ID" value="KIJ32714.1"/>
    <property type="molecule type" value="Genomic_DNA"/>
</dbReference>
<dbReference type="EC" id="1.14.99.56" evidence="15"/>
<evidence type="ECO:0000259" key="18">
    <source>
        <dbReference type="Pfam" id="PF03443"/>
    </source>
</evidence>
<evidence type="ECO:0000256" key="15">
    <source>
        <dbReference type="ARBA" id="ARBA00047174"/>
    </source>
</evidence>
<evidence type="ECO:0000313" key="19">
    <source>
        <dbReference type="EMBL" id="KIJ32714.1"/>
    </source>
</evidence>
<dbReference type="PANTHER" id="PTHR33353">
    <property type="entry name" value="PUTATIVE (AFU_ORTHOLOGUE AFUA_1G12560)-RELATED"/>
    <property type="match status" value="1"/>
</dbReference>
<dbReference type="Gene3D" id="2.70.50.70">
    <property type="match status" value="1"/>
</dbReference>
<dbReference type="PANTHER" id="PTHR33353:SF10">
    <property type="entry name" value="ENDO-BETA-1,4-GLUCANASE D"/>
    <property type="match status" value="1"/>
</dbReference>